<sequence length="330" mass="35558">MDREIANPDVAVELKGLTKAYGSHLAVNRLDLAIRRGEVFGLLGPNGAGKTTTILMMLGLTEPSGGTVRVFGLDPARNALEIKRRIGYMPDDLGFYEDRTALDNLVYTARLNGFSEQEAISNAADLLERVGLAASGRKKVGTFSRGMRQRLGLADVLIKRPEMIILDEPTLGIDPKGVTELLELITALSKEEGLTVLLSSHHLQQVQQICDRVGLFVGGRLVACGGLEQLSRSLEEEDAIVVELEVADWSDRLRQSLLNVEGVTAIREAEGGPNGLAAATAVEVVCEADVTGLIARVAAAESILVSIRKRTYSLDDVYRRFFEGGEASGA</sequence>
<gene>
    <name evidence="6" type="ORF">NQZ67_01760</name>
</gene>
<dbReference type="InterPro" id="IPR003439">
    <property type="entry name" value="ABC_transporter-like_ATP-bd"/>
</dbReference>
<dbReference type="PANTHER" id="PTHR43335:SF4">
    <property type="entry name" value="ABC TRANSPORTER, ATP-BINDING PROTEIN"/>
    <property type="match status" value="1"/>
</dbReference>
<accession>A0A9X2S9C6</accession>
<organism evidence="6 7">
    <name type="scientific">Paenibacillus soyae</name>
    <dbReference type="NCBI Taxonomy" id="2969249"/>
    <lineage>
        <taxon>Bacteria</taxon>
        <taxon>Bacillati</taxon>
        <taxon>Bacillota</taxon>
        <taxon>Bacilli</taxon>
        <taxon>Bacillales</taxon>
        <taxon>Paenibacillaceae</taxon>
        <taxon>Paenibacillus</taxon>
    </lineage>
</organism>
<dbReference type="Proteomes" id="UP001141950">
    <property type="component" value="Unassembled WGS sequence"/>
</dbReference>
<dbReference type="RefSeq" id="WP_257442164.1">
    <property type="nucleotide sequence ID" value="NZ_JANIPJ010000001.1"/>
</dbReference>
<dbReference type="PANTHER" id="PTHR43335">
    <property type="entry name" value="ABC TRANSPORTER, ATP-BINDING PROTEIN"/>
    <property type="match status" value="1"/>
</dbReference>
<dbReference type="AlphaFoldDB" id="A0A9X2S9C6"/>
<reference evidence="6" key="1">
    <citation type="submission" date="2022-08" db="EMBL/GenBank/DDBJ databases">
        <title>The genomic sequence of strain Paenibacillus sp. SCIV0701.</title>
        <authorList>
            <person name="Zhao H."/>
        </authorList>
    </citation>
    <scope>NUCLEOTIDE SEQUENCE</scope>
    <source>
        <strain evidence="6">SCIV0701</strain>
    </source>
</reference>
<dbReference type="Gene3D" id="3.40.50.300">
    <property type="entry name" value="P-loop containing nucleotide triphosphate hydrolases"/>
    <property type="match status" value="1"/>
</dbReference>
<proteinExistence type="inferred from homology"/>
<keyword evidence="3" id="KW-0547">Nucleotide-binding</keyword>
<dbReference type="GO" id="GO:0016887">
    <property type="term" value="F:ATP hydrolysis activity"/>
    <property type="evidence" value="ECO:0007669"/>
    <property type="project" value="InterPro"/>
</dbReference>
<evidence type="ECO:0000256" key="3">
    <source>
        <dbReference type="ARBA" id="ARBA00022741"/>
    </source>
</evidence>
<keyword evidence="7" id="KW-1185">Reference proteome</keyword>
<evidence type="ECO:0000256" key="1">
    <source>
        <dbReference type="ARBA" id="ARBA00005417"/>
    </source>
</evidence>
<evidence type="ECO:0000256" key="4">
    <source>
        <dbReference type="ARBA" id="ARBA00022840"/>
    </source>
</evidence>
<evidence type="ECO:0000256" key="2">
    <source>
        <dbReference type="ARBA" id="ARBA00022448"/>
    </source>
</evidence>
<dbReference type="GO" id="GO:0005524">
    <property type="term" value="F:ATP binding"/>
    <property type="evidence" value="ECO:0007669"/>
    <property type="project" value="UniProtKB-KW"/>
</dbReference>
<evidence type="ECO:0000313" key="6">
    <source>
        <dbReference type="EMBL" id="MCR2802597.1"/>
    </source>
</evidence>
<dbReference type="PROSITE" id="PS50893">
    <property type="entry name" value="ABC_TRANSPORTER_2"/>
    <property type="match status" value="1"/>
</dbReference>
<evidence type="ECO:0000313" key="7">
    <source>
        <dbReference type="Proteomes" id="UP001141950"/>
    </source>
</evidence>
<protein>
    <submittedName>
        <fullName evidence="6">ABC transporter ATP-binding protein</fullName>
    </submittedName>
</protein>
<keyword evidence="4 6" id="KW-0067">ATP-binding</keyword>
<dbReference type="EMBL" id="JANIPJ010000001">
    <property type="protein sequence ID" value="MCR2802597.1"/>
    <property type="molecule type" value="Genomic_DNA"/>
</dbReference>
<dbReference type="SUPFAM" id="SSF52540">
    <property type="entry name" value="P-loop containing nucleoside triphosphate hydrolases"/>
    <property type="match status" value="1"/>
</dbReference>
<comment type="caution">
    <text evidence="6">The sequence shown here is derived from an EMBL/GenBank/DDBJ whole genome shotgun (WGS) entry which is preliminary data.</text>
</comment>
<dbReference type="InterPro" id="IPR027417">
    <property type="entry name" value="P-loop_NTPase"/>
</dbReference>
<evidence type="ECO:0000259" key="5">
    <source>
        <dbReference type="PROSITE" id="PS50893"/>
    </source>
</evidence>
<dbReference type="SMART" id="SM00382">
    <property type="entry name" value="AAA"/>
    <property type="match status" value="1"/>
</dbReference>
<feature type="domain" description="ABC transporter" evidence="5">
    <location>
        <begin position="12"/>
        <end position="243"/>
    </location>
</feature>
<name>A0A9X2S9C6_9BACL</name>
<dbReference type="Pfam" id="PF00005">
    <property type="entry name" value="ABC_tran"/>
    <property type="match status" value="1"/>
</dbReference>
<comment type="similarity">
    <text evidence="1">Belongs to the ABC transporter superfamily.</text>
</comment>
<dbReference type="InterPro" id="IPR003593">
    <property type="entry name" value="AAA+_ATPase"/>
</dbReference>
<keyword evidence="2" id="KW-0813">Transport</keyword>
<dbReference type="CDD" id="cd03230">
    <property type="entry name" value="ABC_DR_subfamily_A"/>
    <property type="match status" value="1"/>
</dbReference>